<feature type="domain" description="F-box" evidence="4">
    <location>
        <begin position="1"/>
        <end position="47"/>
    </location>
</feature>
<evidence type="ECO:0000313" key="7">
    <source>
        <dbReference type="RefSeq" id="XP_013405823.1"/>
    </source>
</evidence>
<feature type="region of interest" description="Disordered" evidence="2">
    <location>
        <begin position="272"/>
        <end position="303"/>
    </location>
</feature>
<dbReference type="InterPro" id="IPR001680">
    <property type="entry name" value="WD40_rpt"/>
</dbReference>
<evidence type="ECO:0000256" key="1">
    <source>
        <dbReference type="PROSITE-ProRule" id="PRU00221"/>
    </source>
</evidence>
<accession>A0A1S3J688</accession>
<organism evidence="7">
    <name type="scientific">Lingula anatina</name>
    <name type="common">Brachiopod</name>
    <name type="synonym">Lingula unguis</name>
    <dbReference type="NCBI Taxonomy" id="7574"/>
    <lineage>
        <taxon>Eukaryota</taxon>
        <taxon>Metazoa</taxon>
        <taxon>Spiralia</taxon>
        <taxon>Lophotrochozoa</taxon>
        <taxon>Brachiopoda</taxon>
        <taxon>Linguliformea</taxon>
        <taxon>Lingulata</taxon>
        <taxon>Lingulida</taxon>
        <taxon>Linguloidea</taxon>
        <taxon>Lingulidae</taxon>
        <taxon>Lingula</taxon>
    </lineage>
</organism>
<dbReference type="PROSITE" id="PS50082">
    <property type="entry name" value="WD_REPEATS_2"/>
    <property type="match status" value="2"/>
</dbReference>
<keyword evidence="5" id="KW-1185">Reference proteome</keyword>
<name>A0A1S3J688_LINAN</name>
<gene>
    <name evidence="6 7" type="primary">LOC106170485</name>
</gene>
<dbReference type="Pfam" id="PF00400">
    <property type="entry name" value="WD40"/>
    <property type="match status" value="3"/>
</dbReference>
<dbReference type="InterPro" id="IPR042508">
    <property type="entry name" value="FBXW5"/>
</dbReference>
<dbReference type="PANTHER" id="PTHR20995:SF17">
    <property type="entry name" value="F-BOX_WD REPEAT-CONTAINING PROTEIN 5"/>
    <property type="match status" value="1"/>
</dbReference>
<dbReference type="PROSITE" id="PS50181">
    <property type="entry name" value="FBOX"/>
    <property type="match status" value="1"/>
</dbReference>
<dbReference type="InterPro" id="IPR001810">
    <property type="entry name" value="F-box_dom"/>
</dbReference>
<dbReference type="Gene3D" id="2.130.10.10">
    <property type="entry name" value="YVTN repeat-like/Quinoprotein amine dehydrogenase"/>
    <property type="match status" value="2"/>
</dbReference>
<dbReference type="RefSeq" id="XP_013405823.1">
    <property type="nucleotide sequence ID" value="XM_013550369.2"/>
</dbReference>
<feature type="compositionally biased region" description="Polar residues" evidence="2">
    <location>
        <begin position="348"/>
        <end position="362"/>
    </location>
</feature>
<dbReference type="STRING" id="7574.A0A1S3J688"/>
<evidence type="ECO:0000313" key="6">
    <source>
        <dbReference type="RefSeq" id="XP_013405822.1"/>
    </source>
</evidence>
<feature type="compositionally biased region" description="Polar residues" evidence="2">
    <location>
        <begin position="409"/>
        <end position="428"/>
    </location>
</feature>
<feature type="signal peptide" evidence="3">
    <location>
        <begin position="1"/>
        <end position="27"/>
    </location>
</feature>
<keyword evidence="1" id="KW-0853">WD repeat</keyword>
<dbReference type="SUPFAM" id="SSF50978">
    <property type="entry name" value="WD40 repeat-like"/>
    <property type="match status" value="1"/>
</dbReference>
<keyword evidence="3" id="KW-0732">Signal</keyword>
<evidence type="ECO:0000256" key="2">
    <source>
        <dbReference type="SAM" id="MobiDB-lite"/>
    </source>
</evidence>
<dbReference type="InterPro" id="IPR036322">
    <property type="entry name" value="WD40_repeat_dom_sf"/>
</dbReference>
<evidence type="ECO:0000256" key="3">
    <source>
        <dbReference type="SAM" id="SignalP"/>
    </source>
</evidence>
<dbReference type="GO" id="GO:0016567">
    <property type="term" value="P:protein ubiquitination"/>
    <property type="evidence" value="ECO:0007669"/>
    <property type="project" value="InterPro"/>
</dbReference>
<dbReference type="RefSeq" id="XP_013405822.1">
    <property type="nucleotide sequence ID" value="XM_013550368.2"/>
</dbReference>
<dbReference type="InterPro" id="IPR036047">
    <property type="entry name" value="F-box-like_dom_sf"/>
</dbReference>
<feature type="region of interest" description="Disordered" evidence="2">
    <location>
        <begin position="342"/>
        <end position="366"/>
    </location>
</feature>
<dbReference type="Pfam" id="PF12937">
    <property type="entry name" value="F-box-like"/>
    <property type="match status" value="1"/>
</dbReference>
<dbReference type="KEGG" id="lak:106170485"/>
<proteinExistence type="predicted"/>
<dbReference type="SMART" id="SM00320">
    <property type="entry name" value="WD40"/>
    <property type="match status" value="3"/>
</dbReference>
<dbReference type="Gene3D" id="1.20.1280.50">
    <property type="match status" value="1"/>
</dbReference>
<dbReference type="PANTHER" id="PTHR20995">
    <property type="entry name" value="F-BOX/WD REPEAT-CONTAINING PROTEIN 5"/>
    <property type="match status" value="1"/>
</dbReference>
<dbReference type="GO" id="GO:0080008">
    <property type="term" value="C:Cul4-RING E3 ubiquitin ligase complex"/>
    <property type="evidence" value="ECO:0007669"/>
    <property type="project" value="InterPro"/>
</dbReference>
<feature type="region of interest" description="Disordered" evidence="2">
    <location>
        <begin position="408"/>
        <end position="436"/>
    </location>
</feature>
<sequence>MSIWKRIPHGVLLHIFSYLPGLDIIQAGLVCKDWYKISQDEFLWREIVCCKWNVKGSPSLPEGIPSWKDEYRRLFYHVPDILSEELTQHTDEVLYVSFAHCGKFFATSSKDGHVKVWSAEYPISLKYNINVRDTTMKFPQFSKFNHDDSLILAVGPQSNEFDGIIVVYNIKAAGDHLQVPQLVWFYPNSPFDMYGDFYLSPYLDQEFMLTGELGWSANNSSQVFVAKVNKDEKFDFEMSDWQQRRVMFCYSEGFASRYLMFADCHEDEAASKKSKQETESSLDASCNMAVSRDHHSNRKQRLGPEVDFKDIHIHLHTGDEQLQAVGGNSFYLSHFENNAGHADLDPTQIDSHSGHSDPNSGQRDLHSGQVDLVSVDNRQELAKEGADLGEDNRNYLFHLYFQEEHGNKDASQIDESTSQLNREVSNPSGGSGWERDVVQTVPPSCGDVHDTDWGNYMPACTEGPSDPSVSEVSHDAQTDSSINQYGLAGSQLDQRQAVEKDVKINGEDIRQHLGSEQDFLGCLEREDSDDSSIDELTQDELARLYWQRRDAMKSNQKYLIFTAGTQGFVPHQIGIKKIDVGVETGLYLDGELIHFLEEDSSPDYMFQMKGQIIGLCLSPDQRFLYVNIRSWRSDSHLVRDDTWIPPIKEEIDMHVIDLVKMKDIGVLYKGHRGFTPSEDCFYIFLDVCDKYVASGSEDKHAYLWDRNYYCKLAKLPHDNVVNCVAFNPVDREMLVTVSDDFKVRVWRSGIRERELKGDPWPRKETAV</sequence>
<dbReference type="GO" id="GO:0019005">
    <property type="term" value="C:SCF ubiquitin ligase complex"/>
    <property type="evidence" value="ECO:0007669"/>
    <property type="project" value="InterPro"/>
</dbReference>
<evidence type="ECO:0000259" key="4">
    <source>
        <dbReference type="PROSITE" id="PS50181"/>
    </source>
</evidence>
<feature type="chain" id="PRO_5014545887" evidence="3">
    <location>
        <begin position="28"/>
        <end position="767"/>
    </location>
</feature>
<feature type="repeat" description="WD" evidence="1">
    <location>
        <begin position="86"/>
        <end position="118"/>
    </location>
</feature>
<reference evidence="6 7" key="1">
    <citation type="submission" date="2023-09" db="UniProtKB">
        <authorList>
            <consortium name="RefSeq"/>
        </authorList>
    </citation>
    <scope>IDENTIFICATION</scope>
    <source>
        <tissue evidence="6 7">Gonads</tissue>
    </source>
</reference>
<feature type="repeat" description="WD" evidence="1">
    <location>
        <begin position="714"/>
        <end position="746"/>
    </location>
</feature>
<dbReference type="SUPFAM" id="SSF81383">
    <property type="entry name" value="F-box domain"/>
    <property type="match status" value="1"/>
</dbReference>
<dbReference type="OrthoDB" id="192402at2759"/>
<dbReference type="AlphaFoldDB" id="A0A1S3J688"/>
<protein>
    <submittedName>
        <fullName evidence="6 7">F-box/WD repeat-containing protein 5</fullName>
    </submittedName>
</protein>
<dbReference type="Proteomes" id="UP000085678">
    <property type="component" value="Unplaced"/>
</dbReference>
<dbReference type="InterPro" id="IPR015943">
    <property type="entry name" value="WD40/YVTN_repeat-like_dom_sf"/>
</dbReference>
<evidence type="ECO:0000313" key="5">
    <source>
        <dbReference type="Proteomes" id="UP000085678"/>
    </source>
</evidence>
<dbReference type="SMART" id="SM00256">
    <property type="entry name" value="FBOX"/>
    <property type="match status" value="1"/>
</dbReference>
<dbReference type="GeneID" id="106170485"/>
<dbReference type="PROSITE" id="PS50294">
    <property type="entry name" value="WD_REPEATS_REGION"/>
    <property type="match status" value="1"/>
</dbReference>